<dbReference type="EMBL" id="MU267135">
    <property type="protein sequence ID" value="KAH7917296.1"/>
    <property type="molecule type" value="Genomic_DNA"/>
</dbReference>
<name>A0ACB8AWE4_9AGAM</name>
<gene>
    <name evidence="1" type="ORF">BV22DRAFT_1042410</name>
</gene>
<proteinExistence type="predicted"/>
<comment type="caution">
    <text evidence="1">The sequence shown here is derived from an EMBL/GenBank/DDBJ whole genome shotgun (WGS) entry which is preliminary data.</text>
</comment>
<keyword evidence="2" id="KW-1185">Reference proteome</keyword>
<accession>A0ACB8AWE4</accession>
<dbReference type="Proteomes" id="UP000790709">
    <property type="component" value="Unassembled WGS sequence"/>
</dbReference>
<sequence length="52" mass="6075">MMQFQSVYSERVRSPNCLHKRPDTKTPGQKKNEVRSVQHKHRVPTCCHSLAL</sequence>
<evidence type="ECO:0000313" key="1">
    <source>
        <dbReference type="EMBL" id="KAH7917296.1"/>
    </source>
</evidence>
<organism evidence="1 2">
    <name type="scientific">Leucogyrophana mollusca</name>
    <dbReference type="NCBI Taxonomy" id="85980"/>
    <lineage>
        <taxon>Eukaryota</taxon>
        <taxon>Fungi</taxon>
        <taxon>Dikarya</taxon>
        <taxon>Basidiomycota</taxon>
        <taxon>Agaricomycotina</taxon>
        <taxon>Agaricomycetes</taxon>
        <taxon>Agaricomycetidae</taxon>
        <taxon>Boletales</taxon>
        <taxon>Boletales incertae sedis</taxon>
        <taxon>Leucogyrophana</taxon>
    </lineage>
</organism>
<feature type="non-terminal residue" evidence="1">
    <location>
        <position position="52"/>
    </location>
</feature>
<protein>
    <submittedName>
        <fullName evidence="1">Uncharacterized protein</fullName>
    </submittedName>
</protein>
<evidence type="ECO:0000313" key="2">
    <source>
        <dbReference type="Proteomes" id="UP000790709"/>
    </source>
</evidence>
<reference evidence="1" key="1">
    <citation type="journal article" date="2021" name="New Phytol.">
        <title>Evolutionary innovations through gain and loss of genes in the ectomycorrhizal Boletales.</title>
        <authorList>
            <person name="Wu G."/>
            <person name="Miyauchi S."/>
            <person name="Morin E."/>
            <person name="Kuo A."/>
            <person name="Drula E."/>
            <person name="Varga T."/>
            <person name="Kohler A."/>
            <person name="Feng B."/>
            <person name="Cao Y."/>
            <person name="Lipzen A."/>
            <person name="Daum C."/>
            <person name="Hundley H."/>
            <person name="Pangilinan J."/>
            <person name="Johnson J."/>
            <person name="Barry K."/>
            <person name="LaButti K."/>
            <person name="Ng V."/>
            <person name="Ahrendt S."/>
            <person name="Min B."/>
            <person name="Choi I.G."/>
            <person name="Park H."/>
            <person name="Plett J.M."/>
            <person name="Magnuson J."/>
            <person name="Spatafora J.W."/>
            <person name="Nagy L.G."/>
            <person name="Henrissat B."/>
            <person name="Grigoriev I.V."/>
            <person name="Yang Z.L."/>
            <person name="Xu J."/>
            <person name="Martin F.M."/>
        </authorList>
    </citation>
    <scope>NUCLEOTIDE SEQUENCE</scope>
    <source>
        <strain evidence="1">KUC20120723A-06</strain>
    </source>
</reference>